<evidence type="ECO:0000313" key="4">
    <source>
        <dbReference type="Proteomes" id="UP000236333"/>
    </source>
</evidence>
<keyword evidence="2" id="KW-1133">Transmembrane helix</keyword>
<evidence type="ECO:0000313" key="3">
    <source>
        <dbReference type="EMBL" id="PNH05457.1"/>
    </source>
</evidence>
<dbReference type="EMBL" id="PGGS01000304">
    <property type="protein sequence ID" value="PNH05457.1"/>
    <property type="molecule type" value="Genomic_DNA"/>
</dbReference>
<accession>A0A2J7ZYW4</accession>
<sequence length="139" mass="15031">MHRTLHRTAAPTGRSAGLRQAGVERRLTSPRALFGPKKVEEKVEDKSETLTTAITSGVQLVGGIVTAVAAVSLLISTPLIQRLGALQLQVLELKTELKQGTTELKTLLQPIPLRVVELGATVNVLNDDVRIVKVNLLKR</sequence>
<gene>
    <name evidence="3" type="ORF">TSOC_008280</name>
</gene>
<protein>
    <submittedName>
        <fullName evidence="3">Uncharacterized protein</fullName>
    </submittedName>
</protein>
<keyword evidence="2" id="KW-0472">Membrane</keyword>
<feature type="region of interest" description="Disordered" evidence="1">
    <location>
        <begin position="1"/>
        <end position="22"/>
    </location>
</feature>
<evidence type="ECO:0000256" key="2">
    <source>
        <dbReference type="SAM" id="Phobius"/>
    </source>
</evidence>
<keyword evidence="2" id="KW-0812">Transmembrane</keyword>
<dbReference type="AlphaFoldDB" id="A0A2J7ZYW4"/>
<feature type="transmembrane region" description="Helical" evidence="2">
    <location>
        <begin position="60"/>
        <end position="80"/>
    </location>
</feature>
<dbReference type="Proteomes" id="UP000236333">
    <property type="component" value="Unassembled WGS sequence"/>
</dbReference>
<proteinExistence type="predicted"/>
<evidence type="ECO:0000256" key="1">
    <source>
        <dbReference type="SAM" id="MobiDB-lite"/>
    </source>
</evidence>
<name>A0A2J7ZYW4_9CHLO</name>
<organism evidence="3 4">
    <name type="scientific">Tetrabaena socialis</name>
    <dbReference type="NCBI Taxonomy" id="47790"/>
    <lineage>
        <taxon>Eukaryota</taxon>
        <taxon>Viridiplantae</taxon>
        <taxon>Chlorophyta</taxon>
        <taxon>core chlorophytes</taxon>
        <taxon>Chlorophyceae</taxon>
        <taxon>CS clade</taxon>
        <taxon>Chlamydomonadales</taxon>
        <taxon>Tetrabaenaceae</taxon>
        <taxon>Tetrabaena</taxon>
    </lineage>
</organism>
<comment type="caution">
    <text evidence="3">The sequence shown here is derived from an EMBL/GenBank/DDBJ whole genome shotgun (WGS) entry which is preliminary data.</text>
</comment>
<reference evidence="3 4" key="1">
    <citation type="journal article" date="2017" name="Mol. Biol. Evol.">
        <title>The 4-celled Tetrabaena socialis nuclear genome reveals the essential components for genetic control of cell number at the origin of multicellularity in the volvocine lineage.</title>
        <authorList>
            <person name="Featherston J."/>
            <person name="Arakaki Y."/>
            <person name="Hanschen E.R."/>
            <person name="Ferris P.J."/>
            <person name="Michod R.E."/>
            <person name="Olson B.J.S.C."/>
            <person name="Nozaki H."/>
            <person name="Durand P.M."/>
        </authorList>
    </citation>
    <scope>NUCLEOTIDE SEQUENCE [LARGE SCALE GENOMIC DNA]</scope>
    <source>
        <strain evidence="3 4">NIES-571</strain>
    </source>
</reference>
<keyword evidence="4" id="KW-1185">Reference proteome</keyword>